<evidence type="ECO:0000313" key="2">
    <source>
        <dbReference type="EMBL" id="KAJ8388881.1"/>
    </source>
</evidence>
<dbReference type="Proteomes" id="UP001221898">
    <property type="component" value="Unassembled WGS sequence"/>
</dbReference>
<organism evidence="2 3">
    <name type="scientific">Aldrovandia affinis</name>
    <dbReference type="NCBI Taxonomy" id="143900"/>
    <lineage>
        <taxon>Eukaryota</taxon>
        <taxon>Metazoa</taxon>
        <taxon>Chordata</taxon>
        <taxon>Craniata</taxon>
        <taxon>Vertebrata</taxon>
        <taxon>Euteleostomi</taxon>
        <taxon>Actinopterygii</taxon>
        <taxon>Neopterygii</taxon>
        <taxon>Teleostei</taxon>
        <taxon>Notacanthiformes</taxon>
        <taxon>Halosauridae</taxon>
        <taxon>Aldrovandia</taxon>
    </lineage>
</organism>
<evidence type="ECO:0000256" key="1">
    <source>
        <dbReference type="SAM" id="MobiDB-lite"/>
    </source>
</evidence>
<name>A0AAD7RTU8_9TELE</name>
<keyword evidence="3" id="KW-1185">Reference proteome</keyword>
<gene>
    <name evidence="2" type="ORF">AAFF_G00126370</name>
</gene>
<dbReference type="AlphaFoldDB" id="A0AAD7RTU8"/>
<accession>A0AAD7RTU8</accession>
<protein>
    <submittedName>
        <fullName evidence="2">Uncharacterized protein</fullName>
    </submittedName>
</protein>
<comment type="caution">
    <text evidence="2">The sequence shown here is derived from an EMBL/GenBank/DDBJ whole genome shotgun (WGS) entry which is preliminary data.</text>
</comment>
<dbReference type="EMBL" id="JAINUG010000189">
    <property type="protein sequence ID" value="KAJ8388881.1"/>
    <property type="molecule type" value="Genomic_DNA"/>
</dbReference>
<evidence type="ECO:0000313" key="3">
    <source>
        <dbReference type="Proteomes" id="UP001221898"/>
    </source>
</evidence>
<proteinExistence type="predicted"/>
<reference evidence="2" key="1">
    <citation type="journal article" date="2023" name="Science">
        <title>Genome structures resolve the early diversification of teleost fishes.</title>
        <authorList>
            <person name="Parey E."/>
            <person name="Louis A."/>
            <person name="Montfort J."/>
            <person name="Bouchez O."/>
            <person name="Roques C."/>
            <person name="Iampietro C."/>
            <person name="Lluch J."/>
            <person name="Castinel A."/>
            <person name="Donnadieu C."/>
            <person name="Desvignes T."/>
            <person name="Floi Bucao C."/>
            <person name="Jouanno E."/>
            <person name="Wen M."/>
            <person name="Mejri S."/>
            <person name="Dirks R."/>
            <person name="Jansen H."/>
            <person name="Henkel C."/>
            <person name="Chen W.J."/>
            <person name="Zahm M."/>
            <person name="Cabau C."/>
            <person name="Klopp C."/>
            <person name="Thompson A.W."/>
            <person name="Robinson-Rechavi M."/>
            <person name="Braasch I."/>
            <person name="Lecointre G."/>
            <person name="Bobe J."/>
            <person name="Postlethwait J.H."/>
            <person name="Berthelot C."/>
            <person name="Roest Crollius H."/>
            <person name="Guiguen Y."/>
        </authorList>
    </citation>
    <scope>NUCLEOTIDE SEQUENCE</scope>
    <source>
        <strain evidence="2">NC1722</strain>
    </source>
</reference>
<feature type="compositionally biased region" description="Polar residues" evidence="1">
    <location>
        <begin position="334"/>
        <end position="353"/>
    </location>
</feature>
<feature type="region of interest" description="Disordered" evidence="1">
    <location>
        <begin position="331"/>
        <end position="353"/>
    </location>
</feature>
<sequence length="353" mass="38852">MPVFQPRMRKELTGIPGFHIYTSIDESPARYYFPSTSSALPEQSVRLELKDSGLQWCQLCGWRGRHQAPCCGQCPVGQGLRPVSAIVSLHPRAILPYPTEMTAGIPNQEMPVFPPRITGKLTGIPGFCGYESTEQSVRLELKDSGLQWCQLCGWRGRHQAPCCRQCPVPQDESPAHYHPASTSALQEQSVRLELKEPGLQWCQLCGWRGTLQTPCCGQCPVGHDPGLRPPPEAASPVQWTLQHFPTDMHTSVINLDIPWLASRTGVEQTGLPGFHGDEPTAESPADYHPAPISSVLPEQSVILELKDSGLQWCQLCGWRGRHQAPCCRQCPVPQGTTSPEKHSICSSPSLKTG</sequence>